<name>A0A9P3GEF0_9APHY</name>
<proteinExistence type="predicted"/>
<dbReference type="EMBL" id="BPQB01000031">
    <property type="protein sequence ID" value="GJE93271.1"/>
    <property type="molecule type" value="Genomic_DNA"/>
</dbReference>
<reference evidence="1 2" key="1">
    <citation type="submission" date="2021-08" db="EMBL/GenBank/DDBJ databases">
        <title>Draft Genome Sequence of Phanerochaete sordida strain YK-624.</title>
        <authorList>
            <person name="Mori T."/>
            <person name="Dohra H."/>
            <person name="Suzuki T."/>
            <person name="Kawagishi H."/>
            <person name="Hirai H."/>
        </authorList>
    </citation>
    <scope>NUCLEOTIDE SEQUENCE [LARGE SCALE GENOMIC DNA]</scope>
    <source>
        <strain evidence="1 2">YK-624</strain>
    </source>
</reference>
<evidence type="ECO:0000313" key="1">
    <source>
        <dbReference type="EMBL" id="GJE93271.1"/>
    </source>
</evidence>
<protein>
    <submittedName>
        <fullName evidence="1">Uncharacterized protein</fullName>
    </submittedName>
</protein>
<accession>A0A9P3GEF0</accession>
<comment type="caution">
    <text evidence="1">The sequence shown here is derived from an EMBL/GenBank/DDBJ whole genome shotgun (WGS) entry which is preliminary data.</text>
</comment>
<evidence type="ECO:0000313" key="2">
    <source>
        <dbReference type="Proteomes" id="UP000703269"/>
    </source>
</evidence>
<dbReference type="AlphaFoldDB" id="A0A9P3GEF0"/>
<gene>
    <name evidence="1" type="ORF">PsYK624_094300</name>
</gene>
<organism evidence="1 2">
    <name type="scientific">Phanerochaete sordida</name>
    <dbReference type="NCBI Taxonomy" id="48140"/>
    <lineage>
        <taxon>Eukaryota</taxon>
        <taxon>Fungi</taxon>
        <taxon>Dikarya</taxon>
        <taxon>Basidiomycota</taxon>
        <taxon>Agaricomycotina</taxon>
        <taxon>Agaricomycetes</taxon>
        <taxon>Polyporales</taxon>
        <taxon>Phanerochaetaceae</taxon>
        <taxon>Phanerochaete</taxon>
    </lineage>
</organism>
<keyword evidence="2" id="KW-1185">Reference proteome</keyword>
<sequence length="80" mass="8381">MVAEDTASSIGIDIAVVDIDTKYPRLRKPGLTSTWPSPFTSTVCVVLKCDCTGAPPSSLRPALTPQCTRAVSSLSICPEG</sequence>
<dbReference type="Proteomes" id="UP000703269">
    <property type="component" value="Unassembled WGS sequence"/>
</dbReference>